<proteinExistence type="inferred from homology"/>
<dbReference type="STRING" id="584787.GCA_001247655_00105"/>
<feature type="transmembrane region" description="Helical" evidence="12">
    <location>
        <begin position="7"/>
        <end position="27"/>
    </location>
</feature>
<evidence type="ECO:0000313" key="13">
    <source>
        <dbReference type="EMBL" id="ROQ28707.1"/>
    </source>
</evidence>
<evidence type="ECO:0000256" key="7">
    <source>
        <dbReference type="ARBA" id="ARBA00022519"/>
    </source>
</evidence>
<keyword evidence="14" id="KW-1185">Reference proteome</keyword>
<accession>A0A3N1PP08</accession>
<reference evidence="13 14" key="1">
    <citation type="submission" date="2018-11" db="EMBL/GenBank/DDBJ databases">
        <title>Genomic Encyclopedia of Type Strains, Phase IV (KMG-IV): sequencing the most valuable type-strain genomes for metagenomic binning, comparative biology and taxonomic classification.</title>
        <authorList>
            <person name="Goeker M."/>
        </authorList>
    </citation>
    <scope>NUCLEOTIDE SEQUENCE [LARGE SCALE GENOMIC DNA]</scope>
    <source>
        <strain evidence="13 14">DSM 21945</strain>
    </source>
</reference>
<sequence length="363" mass="39872">MIVFRYLFAEAFKSTIAVLLVLMAIFVSREFVSVLSDAADGDIPGTIVAQVIGLHLPSLLVMVMPLSVFIGILMAHSRMYSEHEMTVLHACGISEWYVARVTLTVALVFSLIAASITLWFAPWAKEQEYQMVEKAHSSSGLATLQEGRFQRTANNRAVVFIENIDDGHLDKVFVAQLPGPGDSPSVLMAEGGVVSQNDKGMDTMELNQGYRYEGEAGQAALQEVHFGLYKMQIGDQEVQKRNRKLSALPLGELLKDDSVDARAELQWRMALPIAVLLLSLIAVPMAQTGPRQGKFAKMLPALGLFLGYLLLLLAGNRALEDGKIPIVLGLWWIHASALFIGIALIIKGRTLGTRIRGWLRGSR</sequence>
<evidence type="ECO:0000256" key="4">
    <source>
        <dbReference type="ARBA" id="ARBA00014213"/>
    </source>
</evidence>
<dbReference type="AlphaFoldDB" id="A0A3N1PP08"/>
<comment type="similarity">
    <text evidence="3">Belongs to the LptF/LptG family.</text>
</comment>
<feature type="transmembrane region" description="Helical" evidence="12">
    <location>
        <begin position="326"/>
        <end position="346"/>
    </location>
</feature>
<dbReference type="GO" id="GO:0015920">
    <property type="term" value="P:lipopolysaccharide transport"/>
    <property type="evidence" value="ECO:0007669"/>
    <property type="project" value="TreeGrafter"/>
</dbReference>
<dbReference type="InterPro" id="IPR030922">
    <property type="entry name" value="LptF"/>
</dbReference>
<dbReference type="GO" id="GO:0043190">
    <property type="term" value="C:ATP-binding cassette (ABC) transporter complex"/>
    <property type="evidence" value="ECO:0007669"/>
    <property type="project" value="InterPro"/>
</dbReference>
<comment type="function">
    <text evidence="1">Part of the ABC transporter complex LptBFG involved in the translocation of lipopolysaccharide (LPS) from the inner membrane to the outer membrane.</text>
</comment>
<feature type="transmembrane region" description="Helical" evidence="12">
    <location>
        <begin position="265"/>
        <end position="283"/>
    </location>
</feature>
<feature type="transmembrane region" description="Helical" evidence="12">
    <location>
        <begin position="97"/>
        <end position="121"/>
    </location>
</feature>
<gene>
    <name evidence="13" type="ORF">EDC28_103301</name>
</gene>
<keyword evidence="8 12" id="KW-0812">Transmembrane</keyword>
<dbReference type="NCBIfam" id="TIGR04407">
    <property type="entry name" value="LptF_YjgP"/>
    <property type="match status" value="1"/>
</dbReference>
<evidence type="ECO:0000256" key="10">
    <source>
        <dbReference type="ARBA" id="ARBA00023136"/>
    </source>
</evidence>
<evidence type="ECO:0000256" key="3">
    <source>
        <dbReference type="ARBA" id="ARBA00007725"/>
    </source>
</evidence>
<keyword evidence="9 12" id="KW-1133">Transmembrane helix</keyword>
<dbReference type="GO" id="GO:0055085">
    <property type="term" value="P:transmembrane transport"/>
    <property type="evidence" value="ECO:0007669"/>
    <property type="project" value="InterPro"/>
</dbReference>
<dbReference type="PANTHER" id="PTHR33529">
    <property type="entry name" value="SLR0882 PROTEIN-RELATED"/>
    <property type="match status" value="1"/>
</dbReference>
<dbReference type="Proteomes" id="UP000268033">
    <property type="component" value="Unassembled WGS sequence"/>
</dbReference>
<evidence type="ECO:0000256" key="1">
    <source>
        <dbReference type="ARBA" id="ARBA00002265"/>
    </source>
</evidence>
<comment type="subunit">
    <text evidence="11">Component of the lipopolysaccharide transport and assembly complex. The LptBFG transporter is composed of two ATP-binding proteins (LptB) and two transmembrane proteins (LptF and LptG).</text>
</comment>
<feature type="transmembrane region" description="Helical" evidence="12">
    <location>
        <begin position="47"/>
        <end position="76"/>
    </location>
</feature>
<dbReference type="RefSeq" id="WP_123421101.1">
    <property type="nucleotide sequence ID" value="NZ_RJUL01000003.1"/>
</dbReference>
<evidence type="ECO:0000256" key="2">
    <source>
        <dbReference type="ARBA" id="ARBA00004429"/>
    </source>
</evidence>
<dbReference type="EMBL" id="RJUL01000003">
    <property type="protein sequence ID" value="ROQ28707.1"/>
    <property type="molecule type" value="Genomic_DNA"/>
</dbReference>
<evidence type="ECO:0000256" key="12">
    <source>
        <dbReference type="SAM" id="Phobius"/>
    </source>
</evidence>
<evidence type="ECO:0000256" key="9">
    <source>
        <dbReference type="ARBA" id="ARBA00022989"/>
    </source>
</evidence>
<keyword evidence="6" id="KW-1003">Cell membrane</keyword>
<comment type="caution">
    <text evidence="13">The sequence shown here is derived from an EMBL/GenBank/DDBJ whole genome shotgun (WGS) entry which is preliminary data.</text>
</comment>
<organism evidence="13 14">
    <name type="scientific">Gallaecimonas pentaromativorans</name>
    <dbReference type="NCBI Taxonomy" id="584787"/>
    <lineage>
        <taxon>Bacteria</taxon>
        <taxon>Pseudomonadati</taxon>
        <taxon>Pseudomonadota</taxon>
        <taxon>Gammaproteobacteria</taxon>
        <taxon>Enterobacterales</taxon>
        <taxon>Gallaecimonadaceae</taxon>
        <taxon>Gallaecimonas</taxon>
    </lineage>
</organism>
<comment type="subcellular location">
    <subcellularLocation>
        <location evidence="2">Cell inner membrane</location>
        <topology evidence="2">Multi-pass membrane protein</topology>
    </subcellularLocation>
</comment>
<dbReference type="PANTHER" id="PTHR33529:SF7">
    <property type="entry name" value="LIPOPOLYSACCHARIDE EXPORT SYSTEM PERMEASE PROTEIN LPTF"/>
    <property type="match status" value="1"/>
</dbReference>
<evidence type="ECO:0000256" key="11">
    <source>
        <dbReference type="ARBA" id="ARBA00026081"/>
    </source>
</evidence>
<evidence type="ECO:0000256" key="8">
    <source>
        <dbReference type="ARBA" id="ARBA00022692"/>
    </source>
</evidence>
<evidence type="ECO:0000256" key="6">
    <source>
        <dbReference type="ARBA" id="ARBA00022475"/>
    </source>
</evidence>
<keyword evidence="5" id="KW-0813">Transport</keyword>
<evidence type="ECO:0000313" key="14">
    <source>
        <dbReference type="Proteomes" id="UP000268033"/>
    </source>
</evidence>
<dbReference type="InterPro" id="IPR005495">
    <property type="entry name" value="LptG/LptF_permease"/>
</dbReference>
<name>A0A3N1PP08_9GAMM</name>
<keyword evidence="7" id="KW-0997">Cell inner membrane</keyword>
<protein>
    <recommendedName>
        <fullName evidence="4">Lipopolysaccharide export system permease protein LptF</fullName>
    </recommendedName>
</protein>
<dbReference type="Pfam" id="PF03739">
    <property type="entry name" value="LptF_LptG"/>
    <property type="match status" value="1"/>
</dbReference>
<keyword evidence="10 12" id="KW-0472">Membrane</keyword>
<feature type="transmembrane region" description="Helical" evidence="12">
    <location>
        <begin position="295"/>
        <end position="314"/>
    </location>
</feature>
<evidence type="ECO:0000256" key="5">
    <source>
        <dbReference type="ARBA" id="ARBA00022448"/>
    </source>
</evidence>